<name>X6N739_RETFI</name>
<dbReference type="AlphaFoldDB" id="X6N739"/>
<keyword evidence="3" id="KW-1185">Reference proteome</keyword>
<evidence type="ECO:0000256" key="1">
    <source>
        <dbReference type="SAM" id="MobiDB-lite"/>
    </source>
</evidence>
<comment type="caution">
    <text evidence="2">The sequence shown here is derived from an EMBL/GenBank/DDBJ whole genome shotgun (WGS) entry which is preliminary data.</text>
</comment>
<accession>X6N739</accession>
<reference evidence="2 3" key="1">
    <citation type="journal article" date="2013" name="Curr. Biol.">
        <title>The Genome of the Foraminiferan Reticulomyxa filosa.</title>
        <authorList>
            <person name="Glockner G."/>
            <person name="Hulsmann N."/>
            <person name="Schleicher M."/>
            <person name="Noegel A.A."/>
            <person name="Eichinger L."/>
            <person name="Gallinger C."/>
            <person name="Pawlowski J."/>
            <person name="Sierra R."/>
            <person name="Euteneuer U."/>
            <person name="Pillet L."/>
            <person name="Moustafa A."/>
            <person name="Platzer M."/>
            <person name="Groth M."/>
            <person name="Szafranski K."/>
            <person name="Schliwa M."/>
        </authorList>
    </citation>
    <scope>NUCLEOTIDE SEQUENCE [LARGE SCALE GENOMIC DNA]</scope>
</reference>
<dbReference type="EMBL" id="ASPP01011360">
    <property type="protein sequence ID" value="ETO21733.1"/>
    <property type="molecule type" value="Genomic_DNA"/>
</dbReference>
<gene>
    <name evidence="2" type="ORF">RFI_15470</name>
</gene>
<protein>
    <submittedName>
        <fullName evidence="2">Uncharacterized protein</fullName>
    </submittedName>
</protein>
<evidence type="ECO:0000313" key="3">
    <source>
        <dbReference type="Proteomes" id="UP000023152"/>
    </source>
</evidence>
<feature type="compositionally biased region" description="Basic and acidic residues" evidence="1">
    <location>
        <begin position="42"/>
        <end position="77"/>
    </location>
</feature>
<proteinExistence type="predicted"/>
<feature type="compositionally biased region" description="Basic and acidic residues" evidence="1">
    <location>
        <begin position="9"/>
        <end position="20"/>
    </location>
</feature>
<feature type="region of interest" description="Disordered" evidence="1">
    <location>
        <begin position="1"/>
        <end position="102"/>
    </location>
</feature>
<organism evidence="2 3">
    <name type="scientific">Reticulomyxa filosa</name>
    <dbReference type="NCBI Taxonomy" id="46433"/>
    <lineage>
        <taxon>Eukaryota</taxon>
        <taxon>Sar</taxon>
        <taxon>Rhizaria</taxon>
        <taxon>Retaria</taxon>
        <taxon>Foraminifera</taxon>
        <taxon>Monothalamids</taxon>
        <taxon>Reticulomyxidae</taxon>
        <taxon>Reticulomyxa</taxon>
    </lineage>
</organism>
<sequence>MLKKLFGRNKNEKKPKDSSGHKKSSSGPQHLPKSKEEEQEANEIKTSDFETNEDEKSPETVRSEEAAEKSQEKEKSQKHDRHTRTATLNLPGYQMMGSSATNERIQQLMEWRGGPKDTYD</sequence>
<evidence type="ECO:0000313" key="2">
    <source>
        <dbReference type="EMBL" id="ETO21733.1"/>
    </source>
</evidence>
<dbReference type="Proteomes" id="UP000023152">
    <property type="component" value="Unassembled WGS sequence"/>
</dbReference>